<dbReference type="GO" id="GO:0016787">
    <property type="term" value="F:hydrolase activity"/>
    <property type="evidence" value="ECO:0007669"/>
    <property type="project" value="UniProtKB-KW"/>
</dbReference>
<evidence type="ECO:0000256" key="1">
    <source>
        <dbReference type="ARBA" id="ARBA00022722"/>
    </source>
</evidence>
<dbReference type="RefSeq" id="XP_043034883.1">
    <property type="nucleotide sequence ID" value="XM_043190635.1"/>
</dbReference>
<dbReference type="InterPro" id="IPR016191">
    <property type="entry name" value="Ribonuclease/ribotoxin"/>
</dbReference>
<dbReference type="AlphaFoldDB" id="A0A9P7VIV3"/>
<keyword evidence="1" id="KW-0540">Nuclease</keyword>
<dbReference type="Gene3D" id="3.10.450.30">
    <property type="entry name" value="Microbial ribonucleases"/>
    <property type="match status" value="1"/>
</dbReference>
<organism evidence="3 4">
    <name type="scientific">Guyanagaster necrorhizus</name>
    <dbReference type="NCBI Taxonomy" id="856835"/>
    <lineage>
        <taxon>Eukaryota</taxon>
        <taxon>Fungi</taxon>
        <taxon>Dikarya</taxon>
        <taxon>Basidiomycota</taxon>
        <taxon>Agaricomycotina</taxon>
        <taxon>Agaricomycetes</taxon>
        <taxon>Agaricomycetidae</taxon>
        <taxon>Agaricales</taxon>
        <taxon>Marasmiineae</taxon>
        <taxon>Physalacriaceae</taxon>
        <taxon>Guyanagaster</taxon>
    </lineage>
</organism>
<sequence>MTGPGGPVSMAIARIRRGKMYLLGMASSSLVMYQQQGQAVDHPRTFKNSEGLTMRCLNQTAFLEDPLVSDGLYVNGHSGPDRVIFATNSEYSITILSSRWQATAEAWMTYLPDSRERYWRQEFESVSQNAFLKHQPSPPPGPPSACIFHCASKGRGSRNGCCDWKRNKGDTKGKLVVEEDQ</sequence>
<dbReference type="EMBL" id="MU250560">
    <property type="protein sequence ID" value="KAG7441383.1"/>
    <property type="molecule type" value="Genomic_DNA"/>
</dbReference>
<evidence type="ECO:0000256" key="2">
    <source>
        <dbReference type="ARBA" id="ARBA00022801"/>
    </source>
</evidence>
<dbReference type="SUPFAM" id="SSF53933">
    <property type="entry name" value="Microbial ribonucleases"/>
    <property type="match status" value="1"/>
</dbReference>
<accession>A0A9P7VIV3</accession>
<keyword evidence="2" id="KW-0378">Hydrolase</keyword>
<keyword evidence="4" id="KW-1185">Reference proteome</keyword>
<reference evidence="3" key="1">
    <citation type="submission" date="2020-11" db="EMBL/GenBank/DDBJ databases">
        <title>Adaptations for nitrogen fixation in a non-lichenized fungal sporocarp promotes dispersal by wood-feeding termites.</title>
        <authorList>
            <consortium name="DOE Joint Genome Institute"/>
            <person name="Koch R.A."/>
            <person name="Yoon G."/>
            <person name="Arayal U."/>
            <person name="Lail K."/>
            <person name="Amirebrahimi M."/>
            <person name="Labutti K."/>
            <person name="Lipzen A."/>
            <person name="Riley R."/>
            <person name="Barry K."/>
            <person name="Henrissat B."/>
            <person name="Grigoriev I.V."/>
            <person name="Herr J.R."/>
            <person name="Aime M.C."/>
        </authorList>
    </citation>
    <scope>NUCLEOTIDE SEQUENCE</scope>
    <source>
        <strain evidence="3">MCA 3950</strain>
    </source>
</reference>
<dbReference type="Proteomes" id="UP000812287">
    <property type="component" value="Unassembled WGS sequence"/>
</dbReference>
<evidence type="ECO:0000313" key="3">
    <source>
        <dbReference type="EMBL" id="KAG7441383.1"/>
    </source>
</evidence>
<name>A0A9P7VIV3_9AGAR</name>
<dbReference type="GO" id="GO:0004540">
    <property type="term" value="F:RNA nuclease activity"/>
    <property type="evidence" value="ECO:0007669"/>
    <property type="project" value="InterPro"/>
</dbReference>
<evidence type="ECO:0000313" key="4">
    <source>
        <dbReference type="Proteomes" id="UP000812287"/>
    </source>
</evidence>
<protein>
    <submittedName>
        <fullName evidence="3">Uncharacterized protein</fullName>
    </submittedName>
</protein>
<comment type="caution">
    <text evidence="3">The sequence shown here is derived from an EMBL/GenBank/DDBJ whole genome shotgun (WGS) entry which is preliminary data.</text>
</comment>
<gene>
    <name evidence="3" type="ORF">BT62DRAFT_997187</name>
</gene>
<dbReference type="GO" id="GO:0003723">
    <property type="term" value="F:RNA binding"/>
    <property type="evidence" value="ECO:0007669"/>
    <property type="project" value="InterPro"/>
</dbReference>
<proteinExistence type="predicted"/>
<dbReference type="GeneID" id="66112932"/>